<dbReference type="PATRIC" id="fig|1702214.3.peg.1685"/>
<dbReference type="Pfam" id="PF11297">
    <property type="entry name" value="DUF3098"/>
    <property type="match status" value="1"/>
</dbReference>
<feature type="transmembrane region" description="Helical" evidence="1">
    <location>
        <begin position="23"/>
        <end position="43"/>
    </location>
</feature>
<keyword evidence="1" id="KW-0812">Transmembrane</keyword>
<feature type="transmembrane region" description="Helical" evidence="1">
    <location>
        <begin position="63"/>
        <end position="83"/>
    </location>
</feature>
<keyword evidence="3" id="KW-1185">Reference proteome</keyword>
<dbReference type="AlphaFoldDB" id="A0A0Q4B9I0"/>
<gene>
    <name evidence="2" type="ORF">AL399_01060</name>
</gene>
<evidence type="ECO:0000256" key="1">
    <source>
        <dbReference type="SAM" id="Phobius"/>
    </source>
</evidence>
<keyword evidence="1" id="KW-0472">Membrane</keyword>
<comment type="caution">
    <text evidence="2">The sequence shown here is derived from an EMBL/GenBank/DDBJ whole genome shotgun (WGS) entry which is preliminary data.</text>
</comment>
<protein>
    <recommendedName>
        <fullName evidence="4">DUF3098 domain-containing protein</fullName>
    </recommendedName>
</protein>
<dbReference type="STRING" id="1702214.AL399_01060"/>
<dbReference type="Proteomes" id="UP000054172">
    <property type="component" value="Unassembled WGS sequence"/>
</dbReference>
<evidence type="ECO:0008006" key="4">
    <source>
        <dbReference type="Google" id="ProtNLM"/>
    </source>
</evidence>
<name>A0A0Q4B9I0_9BACT</name>
<keyword evidence="1" id="KW-1133">Transmembrane helix</keyword>
<dbReference type="EMBL" id="LIIK01000003">
    <property type="protein sequence ID" value="KQM09516.1"/>
    <property type="molecule type" value="Genomic_DNA"/>
</dbReference>
<accession>A0A0Q4B9I0</accession>
<dbReference type="InterPro" id="IPR021448">
    <property type="entry name" value="DUF3098"/>
</dbReference>
<reference evidence="2" key="1">
    <citation type="submission" date="2015-08" db="EMBL/GenBank/DDBJ databases">
        <title>Candidatus Bacteriodes Periocalifornicus.</title>
        <authorList>
            <person name="McLean J.S."/>
            <person name="Kelley S."/>
        </authorList>
    </citation>
    <scope>NUCLEOTIDE SEQUENCE [LARGE SCALE GENOMIC DNA]</scope>
    <source>
        <strain evidence="2">12B</strain>
    </source>
</reference>
<evidence type="ECO:0000313" key="2">
    <source>
        <dbReference type="EMBL" id="KQM09516.1"/>
    </source>
</evidence>
<sequence>MGKREEKPQVAPDREGKFPLGSVNYKMLAIGFGVIVLGFILMAGGGSDDPKVFNPAIFGFRRITLAPIVVLLGFLFEIVAIMYRGKKR</sequence>
<evidence type="ECO:0000313" key="3">
    <source>
        <dbReference type="Proteomes" id="UP000054172"/>
    </source>
</evidence>
<proteinExistence type="predicted"/>
<organism evidence="2 3">
    <name type="scientific">Candidatus [Bacteroides] periocalifornicus</name>
    <dbReference type="NCBI Taxonomy" id="1702214"/>
    <lineage>
        <taxon>Bacteria</taxon>
        <taxon>Pseudomonadati</taxon>
        <taxon>Bacteroidota</taxon>
    </lineage>
</organism>